<dbReference type="EMBL" id="CZPT02001577">
    <property type="protein sequence ID" value="SCU71128.1"/>
    <property type="molecule type" value="Genomic_DNA"/>
</dbReference>
<dbReference type="InterPro" id="IPR036345">
    <property type="entry name" value="ExoRNase_PH_dom2_sf"/>
</dbReference>
<dbReference type="SUPFAM" id="SSF55666">
    <property type="entry name" value="Ribonuclease PH domain 2-like"/>
    <property type="match status" value="1"/>
</dbReference>
<dbReference type="GO" id="GO:0034475">
    <property type="term" value="P:U4 snRNA 3'-end processing"/>
    <property type="evidence" value="ECO:0007669"/>
    <property type="project" value="TreeGrafter"/>
</dbReference>
<dbReference type="Proteomes" id="UP000195570">
    <property type="component" value="Unassembled WGS sequence"/>
</dbReference>
<evidence type="ECO:0000313" key="6">
    <source>
        <dbReference type="EMBL" id="SCU71128.1"/>
    </source>
</evidence>
<keyword evidence="7" id="KW-1185">Reference proteome</keyword>
<dbReference type="GO" id="GO:0016075">
    <property type="term" value="P:rRNA catabolic process"/>
    <property type="evidence" value="ECO:0007669"/>
    <property type="project" value="TreeGrafter"/>
</dbReference>
<dbReference type="SUPFAM" id="SSF54211">
    <property type="entry name" value="Ribosomal protein S5 domain 2-like"/>
    <property type="match status" value="1"/>
</dbReference>
<evidence type="ECO:0000256" key="2">
    <source>
        <dbReference type="ARBA" id="ARBA00004496"/>
    </source>
</evidence>
<keyword evidence="4" id="KW-0963">Cytoplasm</keyword>
<organism evidence="6 7">
    <name type="scientific">Trypanosoma equiperdum</name>
    <dbReference type="NCBI Taxonomy" id="5694"/>
    <lineage>
        <taxon>Eukaryota</taxon>
        <taxon>Discoba</taxon>
        <taxon>Euglenozoa</taxon>
        <taxon>Kinetoplastea</taxon>
        <taxon>Metakinetoplastina</taxon>
        <taxon>Trypanosomatida</taxon>
        <taxon>Trypanosomatidae</taxon>
        <taxon>Trypanosoma</taxon>
    </lineage>
</organism>
<dbReference type="GO" id="GO:0000177">
    <property type="term" value="C:cytoplasmic exosome (RNase complex)"/>
    <property type="evidence" value="ECO:0007669"/>
    <property type="project" value="TreeGrafter"/>
</dbReference>
<dbReference type="AlphaFoldDB" id="A0A1G4IG30"/>
<evidence type="ECO:0000313" key="7">
    <source>
        <dbReference type="Proteomes" id="UP000195570"/>
    </source>
</evidence>
<sequence>MQFGPVVSEAEIRTVQDGIANGVRSDGRSLTQRRPFTVVTNRGSTTHFEGSSVEVHCDGTTVVAAATPSVVELDIDRGQAPRGSLFVNIDAVPAVVEHYAQSVRNNSARYRQAFLSFLATAIRQTFGAQGVTAEERQQQLGIAEAEIIADEGDDEQREGAFGGRGAAEEKPVEETAEQRVDCCGFPGEQLYIGGGYAFRIDVDAHVLQAHGGSLASIVALAVHAALKTVRLPSVTLHEASAGFSLEVDYSKPYATAVNWSRLPVLSVVHVSPTRHYVVDPTRLEELALPQQLRVAVNSFGQVFHMRFQQLPSRRGNAMRLIRSPREEAGKDNSNDNSERDVDGDDVDDSSRRGFDAGVKGTVGGMNMPDMAAVLHAAVHISQAVIAECDEALAGSSG</sequence>
<dbReference type="Gene3D" id="3.30.230.70">
    <property type="entry name" value="GHMP Kinase, N-terminal domain"/>
    <property type="match status" value="1"/>
</dbReference>
<dbReference type="RefSeq" id="XP_067081843.1">
    <property type="nucleotide sequence ID" value="XM_067225742.1"/>
</dbReference>
<accession>A0A1G4IG30</accession>
<dbReference type="InterPro" id="IPR020568">
    <property type="entry name" value="Ribosomal_Su5_D2-typ_SF"/>
</dbReference>
<dbReference type="GO" id="GO:0071035">
    <property type="term" value="P:nuclear polyadenylation-dependent rRNA catabolic process"/>
    <property type="evidence" value="ECO:0007669"/>
    <property type="project" value="TreeGrafter"/>
</dbReference>
<dbReference type="VEuPathDB" id="TriTrypDB:TEOVI_000270800"/>
<feature type="region of interest" description="Disordered" evidence="5">
    <location>
        <begin position="324"/>
        <end position="361"/>
    </location>
</feature>
<name>A0A1G4IG30_TRYEQ</name>
<feature type="compositionally biased region" description="Acidic residues" evidence="5">
    <location>
        <begin position="147"/>
        <end position="156"/>
    </location>
</feature>
<dbReference type="GO" id="GO:0034476">
    <property type="term" value="P:U5 snRNA 3'-end processing"/>
    <property type="evidence" value="ECO:0007669"/>
    <property type="project" value="TreeGrafter"/>
</dbReference>
<evidence type="ECO:0000256" key="1">
    <source>
        <dbReference type="ARBA" id="ARBA00004123"/>
    </source>
</evidence>
<feature type="compositionally biased region" description="Basic and acidic residues" evidence="5">
    <location>
        <begin position="324"/>
        <end position="340"/>
    </location>
</feature>
<comment type="similarity">
    <text evidence="3">Belongs to the RNase PH family.</text>
</comment>
<dbReference type="PANTHER" id="PTHR11097:SF33">
    <property type="entry name" value="RNASEPH-LIKE PROTEIN EXOSOME-ASSOCIATED PROTEIN 1 RRP42 HOMOLOGUE"/>
    <property type="match status" value="1"/>
</dbReference>
<evidence type="ECO:0000256" key="3">
    <source>
        <dbReference type="ARBA" id="ARBA00006678"/>
    </source>
</evidence>
<feature type="region of interest" description="Disordered" evidence="5">
    <location>
        <begin position="146"/>
        <end position="173"/>
    </location>
</feature>
<dbReference type="GO" id="GO:0000467">
    <property type="term" value="P:exonucleolytic trimming to generate mature 3'-end of 5.8S rRNA from tricistronic rRNA transcript (SSU-rRNA, 5.8S rRNA, LSU-rRNA)"/>
    <property type="evidence" value="ECO:0007669"/>
    <property type="project" value="TreeGrafter"/>
</dbReference>
<dbReference type="GO" id="GO:0071028">
    <property type="term" value="P:nuclear mRNA surveillance"/>
    <property type="evidence" value="ECO:0007669"/>
    <property type="project" value="TreeGrafter"/>
</dbReference>
<dbReference type="GO" id="GO:0034473">
    <property type="term" value="P:U1 snRNA 3'-end processing"/>
    <property type="evidence" value="ECO:0007669"/>
    <property type="project" value="TreeGrafter"/>
</dbReference>
<gene>
    <name evidence="6" type="ORF">TEOVI_000270800</name>
</gene>
<dbReference type="InterPro" id="IPR027408">
    <property type="entry name" value="PNPase/RNase_PH_dom_sf"/>
</dbReference>
<evidence type="ECO:0000256" key="5">
    <source>
        <dbReference type="SAM" id="MobiDB-lite"/>
    </source>
</evidence>
<proteinExistence type="inferred from homology"/>
<dbReference type="InterPro" id="IPR050590">
    <property type="entry name" value="Exosome_comp_Rrp42_subfam"/>
</dbReference>
<comment type="subcellular location">
    <subcellularLocation>
        <location evidence="2">Cytoplasm</location>
    </subcellularLocation>
    <subcellularLocation>
        <location evidence="1">Nucleus</location>
    </subcellularLocation>
</comment>
<dbReference type="GeneID" id="92376648"/>
<reference evidence="6" key="1">
    <citation type="submission" date="2016-09" db="EMBL/GenBank/DDBJ databases">
        <authorList>
            <person name="Hebert L."/>
            <person name="Moumen B."/>
        </authorList>
    </citation>
    <scope>NUCLEOTIDE SEQUENCE [LARGE SCALE GENOMIC DNA]</scope>
    <source>
        <strain evidence="6">OVI</strain>
    </source>
</reference>
<dbReference type="GO" id="GO:0035925">
    <property type="term" value="F:mRNA 3'-UTR AU-rich region binding"/>
    <property type="evidence" value="ECO:0007669"/>
    <property type="project" value="TreeGrafter"/>
</dbReference>
<protein>
    <submittedName>
        <fullName evidence="6">RNasePH-like protein</fullName>
    </submittedName>
</protein>
<comment type="caution">
    <text evidence="6">The sequence shown here is derived from an EMBL/GenBank/DDBJ whole genome shotgun (WGS) entry which is preliminary data.</text>
</comment>
<dbReference type="GO" id="GO:0000176">
    <property type="term" value="C:nuclear exosome (RNase complex)"/>
    <property type="evidence" value="ECO:0007669"/>
    <property type="project" value="TreeGrafter"/>
</dbReference>
<dbReference type="GO" id="GO:0071038">
    <property type="term" value="P:TRAMP-dependent tRNA surveillance pathway"/>
    <property type="evidence" value="ECO:0007669"/>
    <property type="project" value="TreeGrafter"/>
</dbReference>
<dbReference type="PANTHER" id="PTHR11097">
    <property type="entry name" value="EXOSOME COMPLEX EXONUCLEASE RIBOSOMAL RNA PROCESSING PROTEIN"/>
    <property type="match status" value="1"/>
</dbReference>
<evidence type="ECO:0000256" key="4">
    <source>
        <dbReference type="ARBA" id="ARBA00022490"/>
    </source>
</evidence>